<name>A0AAD5DF55_AMBAR</name>
<dbReference type="Proteomes" id="UP001206925">
    <property type="component" value="Unassembled WGS sequence"/>
</dbReference>
<dbReference type="AlphaFoldDB" id="A0AAD5DF55"/>
<proteinExistence type="predicted"/>
<reference evidence="2" key="1">
    <citation type="submission" date="2022-06" db="EMBL/GenBank/DDBJ databases">
        <title>Uncovering the hologenomic basis of an extraordinary plant invasion.</title>
        <authorList>
            <person name="Bieker V.C."/>
            <person name="Martin M.D."/>
            <person name="Gilbert T."/>
            <person name="Hodgins K."/>
            <person name="Battlay P."/>
            <person name="Petersen B."/>
            <person name="Wilson J."/>
        </authorList>
    </citation>
    <scope>NUCLEOTIDE SEQUENCE</scope>
    <source>
        <strain evidence="2">AA19_3_7</strain>
        <tissue evidence="2">Leaf</tissue>
    </source>
</reference>
<evidence type="ECO:0000313" key="2">
    <source>
        <dbReference type="EMBL" id="KAI7757566.1"/>
    </source>
</evidence>
<gene>
    <name evidence="2" type="ORF">M8C21_005775</name>
</gene>
<feature type="region of interest" description="Disordered" evidence="1">
    <location>
        <begin position="1"/>
        <end position="20"/>
    </location>
</feature>
<dbReference type="EMBL" id="JAMZMK010000099">
    <property type="protein sequence ID" value="KAI7757566.1"/>
    <property type="molecule type" value="Genomic_DNA"/>
</dbReference>
<organism evidence="2 3">
    <name type="scientific">Ambrosia artemisiifolia</name>
    <name type="common">Common ragweed</name>
    <dbReference type="NCBI Taxonomy" id="4212"/>
    <lineage>
        <taxon>Eukaryota</taxon>
        <taxon>Viridiplantae</taxon>
        <taxon>Streptophyta</taxon>
        <taxon>Embryophyta</taxon>
        <taxon>Tracheophyta</taxon>
        <taxon>Spermatophyta</taxon>
        <taxon>Magnoliopsida</taxon>
        <taxon>eudicotyledons</taxon>
        <taxon>Gunneridae</taxon>
        <taxon>Pentapetalae</taxon>
        <taxon>asterids</taxon>
        <taxon>campanulids</taxon>
        <taxon>Asterales</taxon>
        <taxon>Asteraceae</taxon>
        <taxon>Asteroideae</taxon>
        <taxon>Heliantheae alliance</taxon>
        <taxon>Heliantheae</taxon>
        <taxon>Ambrosia</taxon>
    </lineage>
</organism>
<protein>
    <submittedName>
        <fullName evidence="2">Uncharacterized protein</fullName>
    </submittedName>
</protein>
<feature type="non-terminal residue" evidence="2">
    <location>
        <position position="1"/>
    </location>
</feature>
<evidence type="ECO:0000256" key="1">
    <source>
        <dbReference type="SAM" id="MobiDB-lite"/>
    </source>
</evidence>
<accession>A0AAD5DF55</accession>
<evidence type="ECO:0000313" key="3">
    <source>
        <dbReference type="Proteomes" id="UP001206925"/>
    </source>
</evidence>
<comment type="caution">
    <text evidence="2">The sequence shown here is derived from an EMBL/GenBank/DDBJ whole genome shotgun (WGS) entry which is preliminary data.</text>
</comment>
<keyword evidence="3" id="KW-1185">Reference proteome</keyword>
<sequence>AAEEESVISGHPFNGEDCDSEDYRACDVIVWWLRATSIVYCGG</sequence>